<evidence type="ECO:0000313" key="2">
    <source>
        <dbReference type="EMBL" id="MFD2693305.1"/>
    </source>
</evidence>
<dbReference type="SUPFAM" id="SSF141868">
    <property type="entry name" value="EAL domain-like"/>
    <property type="match status" value="1"/>
</dbReference>
<gene>
    <name evidence="2" type="ORF">ACFSUE_06620</name>
</gene>
<dbReference type="InterPro" id="IPR014408">
    <property type="entry name" value="dGMP_Pdiesterase_EAL/HD-GYP"/>
</dbReference>
<dbReference type="SUPFAM" id="SSF109604">
    <property type="entry name" value="HD-domain/PDEase-like"/>
    <property type="match status" value="1"/>
</dbReference>
<feature type="domain" description="HDOD" evidence="1">
    <location>
        <begin position="199"/>
        <end position="385"/>
    </location>
</feature>
<dbReference type="Gene3D" id="1.10.3210.10">
    <property type="entry name" value="Hypothetical protein af1432"/>
    <property type="match status" value="1"/>
</dbReference>
<keyword evidence="3" id="KW-1185">Reference proteome</keyword>
<dbReference type="Proteomes" id="UP001597399">
    <property type="component" value="Unassembled WGS sequence"/>
</dbReference>
<dbReference type="Pfam" id="PF00563">
    <property type="entry name" value="EAL"/>
    <property type="match status" value="1"/>
</dbReference>
<name>A0ABW5S472_9BACL</name>
<dbReference type="InterPro" id="IPR035919">
    <property type="entry name" value="EAL_sf"/>
</dbReference>
<dbReference type="RefSeq" id="WP_253058092.1">
    <property type="nucleotide sequence ID" value="NZ_JAMXWM010000002.1"/>
</dbReference>
<dbReference type="EMBL" id="JBHUMQ010000015">
    <property type="protein sequence ID" value="MFD2693305.1"/>
    <property type="molecule type" value="Genomic_DNA"/>
</dbReference>
<dbReference type="Pfam" id="PF08668">
    <property type="entry name" value="HDOD"/>
    <property type="match status" value="1"/>
</dbReference>
<dbReference type="Gene3D" id="3.20.20.450">
    <property type="entry name" value="EAL domain"/>
    <property type="match status" value="1"/>
</dbReference>
<evidence type="ECO:0000313" key="3">
    <source>
        <dbReference type="Proteomes" id="UP001597399"/>
    </source>
</evidence>
<dbReference type="InterPro" id="IPR013976">
    <property type="entry name" value="HDOD"/>
</dbReference>
<dbReference type="InterPro" id="IPR001633">
    <property type="entry name" value="EAL_dom"/>
</dbReference>
<dbReference type="PROSITE" id="PS51833">
    <property type="entry name" value="HDOD"/>
    <property type="match status" value="1"/>
</dbReference>
<dbReference type="InterPro" id="IPR052340">
    <property type="entry name" value="RNase_Y/CdgJ"/>
</dbReference>
<comment type="caution">
    <text evidence="2">The sequence shown here is derived from an EMBL/GenBank/DDBJ whole genome shotgun (WGS) entry which is preliminary data.</text>
</comment>
<reference evidence="3" key="1">
    <citation type="journal article" date="2019" name="Int. J. Syst. Evol. Microbiol.">
        <title>The Global Catalogue of Microorganisms (GCM) 10K type strain sequencing project: providing services to taxonomists for standard genome sequencing and annotation.</title>
        <authorList>
            <consortium name="The Broad Institute Genomics Platform"/>
            <consortium name="The Broad Institute Genome Sequencing Center for Infectious Disease"/>
            <person name="Wu L."/>
            <person name="Ma J."/>
        </authorList>
    </citation>
    <scope>NUCLEOTIDE SEQUENCE [LARGE SCALE GENOMIC DNA]</scope>
    <source>
        <strain evidence="3">TISTR 2466</strain>
    </source>
</reference>
<dbReference type="PIRSF" id="PIRSF003180">
    <property type="entry name" value="DiGMPpdiest_YuxH"/>
    <property type="match status" value="1"/>
</dbReference>
<evidence type="ECO:0000259" key="1">
    <source>
        <dbReference type="PROSITE" id="PS51833"/>
    </source>
</evidence>
<proteinExistence type="predicted"/>
<accession>A0ABW5S472</accession>
<protein>
    <submittedName>
        <fullName evidence="2">EAL and HDOD domain-containing protein</fullName>
    </submittedName>
</protein>
<organism evidence="2 3">
    <name type="scientific">Sporolactobacillus shoreicorticis</name>
    <dbReference type="NCBI Taxonomy" id="1923877"/>
    <lineage>
        <taxon>Bacteria</taxon>
        <taxon>Bacillati</taxon>
        <taxon>Bacillota</taxon>
        <taxon>Bacilli</taxon>
        <taxon>Bacillales</taxon>
        <taxon>Sporolactobacillaceae</taxon>
        <taxon>Sporolactobacillus</taxon>
    </lineage>
</organism>
<dbReference type="PANTHER" id="PTHR33525:SF4">
    <property type="entry name" value="CYCLIC DI-GMP PHOSPHODIESTERASE CDGJ"/>
    <property type="match status" value="1"/>
</dbReference>
<dbReference type="PANTHER" id="PTHR33525">
    <property type="match status" value="1"/>
</dbReference>
<dbReference type="SMART" id="SM00052">
    <property type="entry name" value="EAL"/>
    <property type="match status" value="1"/>
</dbReference>
<sequence length="401" mass="46350">MDVYVARQPIFDRKINLYGYELLYRKSMNNYFEGTDDNQATAALLSNSILVMNFDQLIDGTRGFINFSENFLTNDFPRLLPPNKIIVEILENVPLTQAVIDACKRLKKDGYILALDDFTFDPKMMRSPLMSLADIIKIEFNRHALHKQIRLIKKYGQQKVFLAEKIETEKEYNTALRVGYHLFQGYFFSKPAMLNGTDIPSFNHHVLHIIKELKKKDVNLRSLSKHFQHDLGLAYKIMRIANTLHYGAMIPVRSIQNALTRIGVKDLSKWMHLFLLQELQTLPNAELIKACIIRGRMLEKLATLLNAQDEDNYCLVGLFSSIDALTNQKMETILATLPFPVDVKEALMGQENELRIHLNGVLLLEQANWTALNDYLEQSAISKRAYMEAYLDAIKWQRYLP</sequence>